<keyword evidence="3" id="KW-1185">Reference proteome</keyword>
<dbReference type="RefSeq" id="WP_049834421.1">
    <property type="nucleotide sequence ID" value="NZ_CP012160.1"/>
</dbReference>
<dbReference type="EMBL" id="CP012160">
    <property type="protein sequence ID" value="AKS46095.1"/>
    <property type="molecule type" value="Genomic_DNA"/>
</dbReference>
<proteinExistence type="predicted"/>
<gene>
    <name evidence="2" type="ORF">OSB_15440</name>
</gene>
<accession>A0A0K0Y574</accession>
<organism evidence="2 3">
    <name type="scientific">Octadecabacter temperatus</name>
    <dbReference type="NCBI Taxonomy" id="1458307"/>
    <lineage>
        <taxon>Bacteria</taxon>
        <taxon>Pseudomonadati</taxon>
        <taxon>Pseudomonadota</taxon>
        <taxon>Alphaproteobacteria</taxon>
        <taxon>Rhodobacterales</taxon>
        <taxon>Roseobacteraceae</taxon>
        <taxon>Octadecabacter</taxon>
    </lineage>
</organism>
<reference evidence="2 3" key="1">
    <citation type="journal article" date="2015" name="Genome Announc.">
        <title>Closed Genome Sequence of Octadecabacter temperatus SB1, the First Mesophilic Species of the Genus Octadecabacter.</title>
        <authorList>
            <person name="Voget S."/>
            <person name="Billerbeck S."/>
            <person name="Simon M."/>
            <person name="Daniel R."/>
        </authorList>
    </citation>
    <scope>NUCLEOTIDE SEQUENCE [LARGE SCALE GENOMIC DNA]</scope>
    <source>
        <strain evidence="2 3">SB1</strain>
    </source>
</reference>
<dbReference type="Pfam" id="PF06568">
    <property type="entry name" value="YjiS-like"/>
    <property type="match status" value="1"/>
</dbReference>
<dbReference type="OrthoDB" id="8005167at2"/>
<dbReference type="InterPro" id="IPR009506">
    <property type="entry name" value="YjiS-like"/>
</dbReference>
<dbReference type="AlphaFoldDB" id="A0A0K0Y574"/>
<name>A0A0K0Y574_9RHOB</name>
<feature type="domain" description="YjiS-like" evidence="1">
    <location>
        <begin position="32"/>
        <end position="61"/>
    </location>
</feature>
<dbReference type="Proteomes" id="UP000067444">
    <property type="component" value="Chromosome"/>
</dbReference>
<evidence type="ECO:0000313" key="3">
    <source>
        <dbReference type="Proteomes" id="UP000067444"/>
    </source>
</evidence>
<evidence type="ECO:0000313" key="2">
    <source>
        <dbReference type="EMBL" id="AKS46095.1"/>
    </source>
</evidence>
<sequence>MSPALHATQLHILHSAHSLPLVARWSVAFAVTVTKWDNNRRSRTQLKRLPAHLLHDIGLDRVTARTEASKPFWQD</sequence>
<dbReference type="KEGG" id="otm:OSB_15440"/>
<protein>
    <recommendedName>
        <fullName evidence="1">YjiS-like domain-containing protein</fullName>
    </recommendedName>
</protein>
<evidence type="ECO:0000259" key="1">
    <source>
        <dbReference type="Pfam" id="PF06568"/>
    </source>
</evidence>